<keyword evidence="10" id="KW-1185">Reference proteome</keyword>
<protein>
    <recommendedName>
        <fullName evidence="8">TF-B3 domain-containing protein</fullName>
    </recommendedName>
</protein>
<dbReference type="CDD" id="cd10017">
    <property type="entry name" value="B3_DNA"/>
    <property type="match status" value="2"/>
</dbReference>
<dbReference type="PANTHER" id="PTHR31674">
    <property type="entry name" value="B3 DOMAIN-CONTAINING PROTEIN REM-LIKE 3-RELATED"/>
    <property type="match status" value="1"/>
</dbReference>
<dbReference type="InterPro" id="IPR003340">
    <property type="entry name" value="B3_DNA-bd"/>
</dbReference>
<feature type="domain" description="TF-B3" evidence="8">
    <location>
        <begin position="126"/>
        <end position="222"/>
    </location>
</feature>
<gene>
    <name evidence="9" type="ORF">EJB05_41629</name>
</gene>
<dbReference type="SUPFAM" id="SSF101936">
    <property type="entry name" value="DNA-binding pseudobarrel domain"/>
    <property type="match status" value="3"/>
</dbReference>
<dbReference type="PANTHER" id="PTHR31674:SF62">
    <property type="entry name" value="B3 DOMAIN-CONTAINING PROTEIN REM14-RELATED"/>
    <property type="match status" value="1"/>
</dbReference>
<keyword evidence="6" id="KW-0539">Nucleus</keyword>
<dbReference type="GO" id="GO:0005634">
    <property type="term" value="C:nucleus"/>
    <property type="evidence" value="ECO:0007669"/>
    <property type="project" value="UniProtKB-SubCell"/>
</dbReference>
<dbReference type="GO" id="GO:0003677">
    <property type="term" value="F:DNA binding"/>
    <property type="evidence" value="ECO:0007669"/>
    <property type="project" value="UniProtKB-KW"/>
</dbReference>
<evidence type="ECO:0000256" key="7">
    <source>
        <dbReference type="SAM" id="MobiDB-lite"/>
    </source>
</evidence>
<evidence type="ECO:0000256" key="4">
    <source>
        <dbReference type="ARBA" id="ARBA00023125"/>
    </source>
</evidence>
<reference evidence="9 10" key="1">
    <citation type="journal article" date="2019" name="Sci. Rep.">
        <title>A high-quality genome of Eragrostis curvula grass provides insights into Poaceae evolution and supports new strategies to enhance forage quality.</title>
        <authorList>
            <person name="Carballo J."/>
            <person name="Santos B.A.C.M."/>
            <person name="Zappacosta D."/>
            <person name="Garbus I."/>
            <person name="Selva J.P."/>
            <person name="Gallo C.A."/>
            <person name="Diaz A."/>
            <person name="Albertini E."/>
            <person name="Caccamo M."/>
            <person name="Echenique V."/>
        </authorList>
    </citation>
    <scope>NUCLEOTIDE SEQUENCE [LARGE SCALE GENOMIC DNA]</scope>
    <source>
        <strain evidence="10">cv. Victoria</strain>
        <tissue evidence="9">Leaf</tissue>
    </source>
</reference>
<dbReference type="Gramene" id="TVU08232">
    <property type="protein sequence ID" value="TVU08232"/>
    <property type="gene ID" value="EJB05_41629"/>
</dbReference>
<dbReference type="InterPro" id="IPR015300">
    <property type="entry name" value="DNA-bd_pseudobarrel_sf"/>
</dbReference>
<keyword evidence="3" id="KW-0805">Transcription regulation</keyword>
<dbReference type="Pfam" id="PF02362">
    <property type="entry name" value="B3"/>
    <property type="match status" value="3"/>
</dbReference>
<keyword evidence="2" id="KW-0677">Repeat</keyword>
<evidence type="ECO:0000313" key="10">
    <source>
        <dbReference type="Proteomes" id="UP000324897"/>
    </source>
</evidence>
<evidence type="ECO:0000256" key="5">
    <source>
        <dbReference type="ARBA" id="ARBA00023163"/>
    </source>
</evidence>
<keyword evidence="4" id="KW-0238">DNA-binding</keyword>
<comment type="subcellular location">
    <subcellularLocation>
        <location evidence="1">Nucleus</location>
    </subcellularLocation>
</comment>
<dbReference type="PROSITE" id="PS50863">
    <property type="entry name" value="B3"/>
    <property type="match status" value="3"/>
</dbReference>
<evidence type="ECO:0000256" key="3">
    <source>
        <dbReference type="ARBA" id="ARBA00023015"/>
    </source>
</evidence>
<dbReference type="OrthoDB" id="683934at2759"/>
<proteinExistence type="predicted"/>
<dbReference type="AlphaFoldDB" id="A0A5J9TA86"/>
<dbReference type="Gene3D" id="2.40.330.10">
    <property type="entry name" value="DNA-binding pseudobarrel domain"/>
    <property type="match status" value="3"/>
</dbReference>
<name>A0A5J9TA86_9POAL</name>
<accession>A0A5J9TA86</accession>
<comment type="caution">
    <text evidence="9">The sequence shown here is derived from an EMBL/GenBank/DDBJ whole genome shotgun (WGS) entry which is preliminary data.</text>
</comment>
<keyword evidence="5" id="KW-0804">Transcription</keyword>
<dbReference type="SMART" id="SM01019">
    <property type="entry name" value="B3"/>
    <property type="match status" value="3"/>
</dbReference>
<feature type="compositionally biased region" description="Polar residues" evidence="7">
    <location>
        <begin position="246"/>
        <end position="255"/>
    </location>
</feature>
<feature type="domain" description="TF-B3" evidence="8">
    <location>
        <begin position="25"/>
        <end position="108"/>
    </location>
</feature>
<evidence type="ECO:0000313" key="9">
    <source>
        <dbReference type="EMBL" id="TVU08232.1"/>
    </source>
</evidence>
<feature type="region of interest" description="Disordered" evidence="7">
    <location>
        <begin position="235"/>
        <end position="292"/>
    </location>
</feature>
<dbReference type="InterPro" id="IPR039218">
    <property type="entry name" value="REM_fam"/>
</dbReference>
<evidence type="ECO:0000256" key="6">
    <source>
        <dbReference type="ARBA" id="ARBA00023242"/>
    </source>
</evidence>
<dbReference type="Proteomes" id="UP000324897">
    <property type="component" value="Chromosome 3"/>
</dbReference>
<feature type="domain" description="TF-B3" evidence="8">
    <location>
        <begin position="332"/>
        <end position="395"/>
    </location>
</feature>
<organism evidence="9 10">
    <name type="scientific">Eragrostis curvula</name>
    <name type="common">weeping love grass</name>
    <dbReference type="NCBI Taxonomy" id="38414"/>
    <lineage>
        <taxon>Eukaryota</taxon>
        <taxon>Viridiplantae</taxon>
        <taxon>Streptophyta</taxon>
        <taxon>Embryophyta</taxon>
        <taxon>Tracheophyta</taxon>
        <taxon>Spermatophyta</taxon>
        <taxon>Magnoliopsida</taxon>
        <taxon>Liliopsida</taxon>
        <taxon>Poales</taxon>
        <taxon>Poaceae</taxon>
        <taxon>PACMAD clade</taxon>
        <taxon>Chloridoideae</taxon>
        <taxon>Eragrostideae</taxon>
        <taxon>Eragrostidinae</taxon>
        <taxon>Eragrostis</taxon>
    </lineage>
</organism>
<evidence type="ECO:0000256" key="1">
    <source>
        <dbReference type="ARBA" id="ARBA00004123"/>
    </source>
</evidence>
<sequence length="395" mass="43619">MALSARRPRPKYAAALLSPSCLEELRVPAEFAARLGGEEGGGGTVQVLLVSPLGKVWRVELRRASGRWQLGGGGWAEFAAAHGVGAGWCVVFRVERRGVAAVRAFDAAGCLAHYCTPLAGVAVKRRPRFIRSLHPEDLQEMKMPDKFVQEHLTESGPSSQKATIFSRLGKFWHIELDPDRPGVLQGDGWMQFLKAHDLSEGNVLLFRYEGNMLFRVEVFLQTGLLEECEAAAAANRTDDDVAGPSEPQQGSNQPGVSHVKMKRKNTKENSTCLKGSDKKPKVPSGPANKVASQKKLVRQRSFTKLITDYHLKFFFAVKLTICSSVGLLGACEITLKTSVDKIKSWRVSFNTANTFGYLWGPGWKRFCQENKIKEGSCCTFNIVKTRIWHVIIASS</sequence>
<evidence type="ECO:0000259" key="8">
    <source>
        <dbReference type="PROSITE" id="PS50863"/>
    </source>
</evidence>
<feature type="non-terminal residue" evidence="9">
    <location>
        <position position="1"/>
    </location>
</feature>
<dbReference type="EMBL" id="RWGY01000039">
    <property type="protein sequence ID" value="TVU08232.1"/>
    <property type="molecule type" value="Genomic_DNA"/>
</dbReference>
<evidence type="ECO:0000256" key="2">
    <source>
        <dbReference type="ARBA" id="ARBA00022737"/>
    </source>
</evidence>